<dbReference type="EMBL" id="CP093366">
    <property type="protein sequence ID" value="UQS81723.1"/>
    <property type="molecule type" value="Genomic_DNA"/>
</dbReference>
<evidence type="ECO:0000313" key="2">
    <source>
        <dbReference type="Proteomes" id="UP000831495"/>
    </source>
</evidence>
<accession>A0ABY4P7P0</accession>
<dbReference type="Proteomes" id="UP000831495">
    <property type="component" value="Chromosome"/>
</dbReference>
<protein>
    <submittedName>
        <fullName evidence="1">DUF1149 family protein</fullName>
    </submittedName>
</protein>
<organism evidence="1 2">
    <name type="scientific">Bombilactobacillus folatiphilus</name>
    <dbReference type="NCBI Taxonomy" id="2923362"/>
    <lineage>
        <taxon>Bacteria</taxon>
        <taxon>Bacillati</taxon>
        <taxon>Bacillota</taxon>
        <taxon>Bacilli</taxon>
        <taxon>Lactobacillales</taxon>
        <taxon>Lactobacillaceae</taxon>
        <taxon>Bombilactobacillus</taxon>
    </lineage>
</organism>
<dbReference type="InterPro" id="IPR009530">
    <property type="entry name" value="DUF1149"/>
</dbReference>
<name>A0ABY4P7P0_9LACO</name>
<reference evidence="1" key="1">
    <citation type="journal article" date="2022" name="Int. J. Syst. Evol. Microbiol.">
        <title>Apilactobacillus apisilvae sp. nov., Nicolia spurrieriana gen. nov. sp. nov., Bombilactobacillus folatiphilus sp. nov. and Bombilactobacillus thymidiniphilus sp. nov., four new lactic acid bacterial isolates from stingless bees Tetragonula carbonaria and Austroplebeia australis.</title>
        <authorList>
            <person name="Oliphant S.A."/>
            <person name="Watson-Haigh N.S."/>
            <person name="Sumby K.M."/>
            <person name="Gardner J."/>
            <person name="Groom S."/>
            <person name="Jiranek V."/>
        </authorList>
    </citation>
    <scope>NUCLEOTIDE SEQUENCE</scope>
    <source>
        <strain evidence="1">SG4_D2</strain>
    </source>
</reference>
<evidence type="ECO:0000313" key="1">
    <source>
        <dbReference type="EMBL" id="UQS81723.1"/>
    </source>
</evidence>
<dbReference type="RefSeq" id="WP_249513991.1">
    <property type="nucleotide sequence ID" value="NZ_CP093366.1"/>
</dbReference>
<dbReference type="SUPFAM" id="SSF54611">
    <property type="entry name" value="SecB-like"/>
    <property type="match status" value="1"/>
</dbReference>
<keyword evidence="2" id="KW-1185">Reference proteome</keyword>
<dbReference type="Gene3D" id="3.10.420.10">
    <property type="entry name" value="SecB-like"/>
    <property type="match status" value="1"/>
</dbReference>
<sequence length="133" mass="14759">MQVNKGPLVVQGYHYDLVEPTTAAKTDIQVQIQEYQDDAAAENSDAGQMVQILIPFDIHPEQAPFEISGLLGQVIQLVDFDGEIKDLSGDIVEQLSQPLIEQIQIITYQVTALTLDHGYQLDFQAEFGDGELQ</sequence>
<dbReference type="Pfam" id="PF06619">
    <property type="entry name" value="DUF1149"/>
    <property type="match status" value="1"/>
</dbReference>
<dbReference type="PIRSF" id="PIRSF031568">
    <property type="entry name" value="UCP031568"/>
    <property type="match status" value="1"/>
</dbReference>
<proteinExistence type="predicted"/>
<gene>
    <name evidence="1" type="ORF">MOO45_05845</name>
</gene>
<dbReference type="InterPro" id="IPR035958">
    <property type="entry name" value="SecB-like_sf"/>
</dbReference>